<feature type="domain" description="HAT C-terminal dimerisation" evidence="2">
    <location>
        <begin position="50"/>
        <end position="100"/>
    </location>
</feature>
<accession>A0A3M7T3K1</accession>
<dbReference type="EMBL" id="REGN01000344">
    <property type="protein sequence ID" value="RNA42616.1"/>
    <property type="molecule type" value="Genomic_DNA"/>
</dbReference>
<feature type="region of interest" description="Disordered" evidence="1">
    <location>
        <begin position="1"/>
        <end position="22"/>
    </location>
</feature>
<sequence>MGTTSKGDLTRRDESNDMSNQSCLKADLGKSHQAKDLIRDQTELQKSTKEFYSTNSSKLPILSSVAKKLFSTPASSAFVERYFSICGVVSSKRNQNIKTKNFLCKIVLKFSFVNLSLILDSSFLLPRHLMPHLNFLSVKLFEPSVTLKFSKCSSLSVECKCNTHTHTHTQHLYMFHRKTFRILGPHSIPTFCILTFAGRSLVYPVRLTKSYFGLKH</sequence>
<dbReference type="Pfam" id="PF05699">
    <property type="entry name" value="Dimer_Tnp_hAT"/>
    <property type="match status" value="1"/>
</dbReference>
<dbReference type="InterPro" id="IPR008906">
    <property type="entry name" value="HATC_C_dom"/>
</dbReference>
<keyword evidence="4" id="KW-1185">Reference proteome</keyword>
<organism evidence="3 4">
    <name type="scientific">Brachionus plicatilis</name>
    <name type="common">Marine rotifer</name>
    <name type="synonym">Brachionus muelleri</name>
    <dbReference type="NCBI Taxonomy" id="10195"/>
    <lineage>
        <taxon>Eukaryota</taxon>
        <taxon>Metazoa</taxon>
        <taxon>Spiralia</taxon>
        <taxon>Gnathifera</taxon>
        <taxon>Rotifera</taxon>
        <taxon>Eurotatoria</taxon>
        <taxon>Monogononta</taxon>
        <taxon>Pseudotrocha</taxon>
        <taxon>Ploima</taxon>
        <taxon>Brachionidae</taxon>
        <taxon>Brachionus</taxon>
    </lineage>
</organism>
<dbReference type="SUPFAM" id="SSF53098">
    <property type="entry name" value="Ribonuclease H-like"/>
    <property type="match status" value="1"/>
</dbReference>
<proteinExistence type="predicted"/>
<name>A0A3M7T3K1_BRAPC</name>
<evidence type="ECO:0000259" key="2">
    <source>
        <dbReference type="Pfam" id="PF05699"/>
    </source>
</evidence>
<comment type="caution">
    <text evidence="3">The sequence shown here is derived from an EMBL/GenBank/DDBJ whole genome shotgun (WGS) entry which is preliminary data.</text>
</comment>
<dbReference type="GO" id="GO:0046983">
    <property type="term" value="F:protein dimerization activity"/>
    <property type="evidence" value="ECO:0007669"/>
    <property type="project" value="InterPro"/>
</dbReference>
<evidence type="ECO:0000256" key="1">
    <source>
        <dbReference type="SAM" id="MobiDB-lite"/>
    </source>
</evidence>
<dbReference type="OrthoDB" id="10057873at2759"/>
<gene>
    <name evidence="3" type="ORF">BpHYR1_009249</name>
</gene>
<dbReference type="InterPro" id="IPR012337">
    <property type="entry name" value="RNaseH-like_sf"/>
</dbReference>
<dbReference type="AlphaFoldDB" id="A0A3M7T3K1"/>
<evidence type="ECO:0000313" key="4">
    <source>
        <dbReference type="Proteomes" id="UP000276133"/>
    </source>
</evidence>
<reference evidence="3 4" key="1">
    <citation type="journal article" date="2018" name="Sci. Rep.">
        <title>Genomic signatures of local adaptation to the degree of environmental predictability in rotifers.</title>
        <authorList>
            <person name="Franch-Gras L."/>
            <person name="Hahn C."/>
            <person name="Garcia-Roger E.M."/>
            <person name="Carmona M.J."/>
            <person name="Serra M."/>
            <person name="Gomez A."/>
        </authorList>
    </citation>
    <scope>NUCLEOTIDE SEQUENCE [LARGE SCALE GENOMIC DNA]</scope>
    <source>
        <strain evidence="3">HYR1</strain>
    </source>
</reference>
<dbReference type="Proteomes" id="UP000276133">
    <property type="component" value="Unassembled WGS sequence"/>
</dbReference>
<evidence type="ECO:0000313" key="3">
    <source>
        <dbReference type="EMBL" id="RNA42616.1"/>
    </source>
</evidence>
<protein>
    <recommendedName>
        <fullName evidence="2">HAT C-terminal dimerisation domain-containing protein</fullName>
    </recommendedName>
</protein>